<feature type="compositionally biased region" description="Acidic residues" evidence="1">
    <location>
        <begin position="441"/>
        <end position="451"/>
    </location>
</feature>
<reference evidence="2 3" key="1">
    <citation type="submission" date="2018-03" db="EMBL/GenBank/DDBJ databases">
        <authorList>
            <person name="Guldener U."/>
        </authorList>
    </citation>
    <scope>NUCLEOTIDE SEQUENCE [LARGE SCALE GENOMIC DNA]</scope>
    <source>
        <strain evidence="2 3">DAOM196992</strain>
    </source>
</reference>
<organism evidence="2 3">
    <name type="scientific">Pseudozyma flocculosa</name>
    <dbReference type="NCBI Taxonomy" id="84751"/>
    <lineage>
        <taxon>Eukaryota</taxon>
        <taxon>Fungi</taxon>
        <taxon>Dikarya</taxon>
        <taxon>Basidiomycota</taxon>
        <taxon>Ustilaginomycotina</taxon>
        <taxon>Ustilaginomycetes</taxon>
        <taxon>Ustilaginales</taxon>
        <taxon>Ustilaginaceae</taxon>
        <taxon>Pseudozyma</taxon>
    </lineage>
</organism>
<evidence type="ECO:0000313" key="2">
    <source>
        <dbReference type="EMBL" id="SPO41737.1"/>
    </source>
</evidence>
<feature type="compositionally biased region" description="Polar residues" evidence="1">
    <location>
        <begin position="409"/>
        <end position="426"/>
    </location>
</feature>
<feature type="region of interest" description="Disordered" evidence="1">
    <location>
        <begin position="623"/>
        <end position="805"/>
    </location>
</feature>
<dbReference type="OrthoDB" id="3367033at2759"/>
<evidence type="ECO:0000313" key="3">
    <source>
        <dbReference type="Proteomes" id="UP000323386"/>
    </source>
</evidence>
<feature type="compositionally biased region" description="Basic and acidic residues" evidence="1">
    <location>
        <begin position="718"/>
        <end position="737"/>
    </location>
</feature>
<proteinExistence type="predicted"/>
<feature type="compositionally biased region" description="Low complexity" evidence="1">
    <location>
        <begin position="763"/>
        <end position="803"/>
    </location>
</feature>
<accession>A0A5C3FDM9</accession>
<name>A0A5C3FDM9_9BASI</name>
<dbReference type="Proteomes" id="UP000323386">
    <property type="component" value="Unassembled WGS sequence"/>
</dbReference>
<feature type="compositionally biased region" description="Low complexity" evidence="1">
    <location>
        <begin position="505"/>
        <end position="539"/>
    </location>
</feature>
<feature type="compositionally biased region" description="Basic and acidic residues" evidence="1">
    <location>
        <begin position="235"/>
        <end position="258"/>
    </location>
</feature>
<feature type="compositionally biased region" description="Basic and acidic residues" evidence="1">
    <location>
        <begin position="303"/>
        <end position="315"/>
    </location>
</feature>
<feature type="compositionally biased region" description="Low complexity" evidence="1">
    <location>
        <begin position="164"/>
        <end position="178"/>
    </location>
</feature>
<protein>
    <submittedName>
        <fullName evidence="2">Uncharacterized protein</fullName>
    </submittedName>
</protein>
<dbReference type="AlphaFoldDB" id="A0A5C3FDM9"/>
<feature type="region of interest" description="Disordered" evidence="1">
    <location>
        <begin position="235"/>
        <end position="604"/>
    </location>
</feature>
<feature type="compositionally biased region" description="Low complexity" evidence="1">
    <location>
        <begin position="259"/>
        <end position="273"/>
    </location>
</feature>
<dbReference type="EMBL" id="OOIP01000031">
    <property type="protein sequence ID" value="SPO41737.1"/>
    <property type="molecule type" value="Genomic_DNA"/>
</dbReference>
<sequence>MASSAGTRGSAPTSASPTLSSPPAKRTARSQQPDRSAKKASAKAQRKKPTPLIDLGQEMAQGLATSSSAGSVEGMAAAHQGSPPRAVASTTSSASSTMSKGIASPPSKRTRKSSFPLLFGRKSLDSSRAAAAAAPSQPGPMPMTPCSPTATYGEQHVVYSTHYESSTSLPSSSRESLPGGPPNRGQLFNPSTALPSPPETPVLATRPLSKKELKAREKEEMALIRELEKIDKMVREHDNKARKAAERAHAKEQKRAAAADKQQQQPQAATKRASNAFKRITIFSAASKAGPAVSVGRRGSVMRKRETLVSEDGRAKAPVSAGSVTSPKEGRFQFPMPPSTPPTPRRGTPDSPGKGARPPPVVVVTDAEDESVRGPASPAARSDGQKDSEELDQSTWRSQDWADLDPRRSSTFTSLIKRNEPSSGSTRPAAPPSSYRFAAAIDEDEEDAAGDGEERSGFSPKLSKRGSVQRALAMADAEETMLRKRSSIRRRGDRSPQPQSPPLQGPQSPQLQQQHQPQQQKRSSRRLNSSGGLSSKRSSVASDTRRRSLIRQLDAFEGWEVADQPELERQTSLDMANWVDSLDGPSQEQGDGDDGVDFPLPSTASAMMQEMLHVDRVLKDLQAAQAAQAADGSSSAAGSTSSGGSSEAKLAATPRSSARELDGSLDDGQSTPRASVAGISRPNIPTISFTPASVDSGLDQIGALGSPIPTDRASGMPSRDRSARFSRPTKSDKRRDSNPASPTSPRSPVHARPADAEVRCAGSPPTTSSSSSSCASTSSTASSPTTSATTTFSSTASSPVSPSRKAEFRISMAPFQPIDLFGVDVDGIVGTADDI</sequence>
<feature type="compositionally biased region" description="Low complexity" evidence="1">
    <location>
        <begin position="86"/>
        <end position="99"/>
    </location>
</feature>
<gene>
    <name evidence="2" type="ORF">PSFLO_07219</name>
</gene>
<feature type="compositionally biased region" description="Pro residues" evidence="1">
    <location>
        <begin position="335"/>
        <end position="344"/>
    </location>
</feature>
<feature type="compositionally biased region" description="Basic residues" evidence="1">
    <location>
        <begin position="38"/>
        <end position="49"/>
    </location>
</feature>
<evidence type="ECO:0000256" key="1">
    <source>
        <dbReference type="SAM" id="MobiDB-lite"/>
    </source>
</evidence>
<feature type="region of interest" description="Disordered" evidence="1">
    <location>
        <begin position="1"/>
        <end position="216"/>
    </location>
</feature>
<feature type="compositionally biased region" description="Polar residues" evidence="1">
    <location>
        <begin position="683"/>
        <end position="693"/>
    </location>
</feature>
<keyword evidence="3" id="KW-1185">Reference proteome</keyword>
<feature type="compositionally biased region" description="Low complexity" evidence="1">
    <location>
        <begin position="623"/>
        <end position="646"/>
    </location>
</feature>
<feature type="compositionally biased region" description="Basic residues" evidence="1">
    <location>
        <begin position="483"/>
        <end position="492"/>
    </location>
</feature>
<feature type="compositionally biased region" description="Low complexity" evidence="1">
    <location>
        <begin position="10"/>
        <end position="24"/>
    </location>
</feature>